<reference evidence="2 3" key="1">
    <citation type="submission" date="2016-11" db="EMBL/GenBank/DDBJ databases">
        <title>Trade-off between light-utilization and light-protection in marine flavobacteria.</title>
        <authorList>
            <person name="Kumagai Y."/>
        </authorList>
    </citation>
    <scope>NUCLEOTIDE SEQUENCE [LARGE SCALE GENOMIC DNA]</scope>
    <source>
        <strain evidence="2 3">JCM 17109</strain>
    </source>
</reference>
<gene>
    <name evidence="2" type="ORF">BST86_05365</name>
</gene>
<feature type="transmembrane region" description="Helical" evidence="1">
    <location>
        <begin position="7"/>
        <end position="26"/>
    </location>
</feature>
<name>A0A2S9WSV3_9FLAO</name>
<accession>A0A2S9WSV3</accession>
<evidence type="ECO:0000313" key="2">
    <source>
        <dbReference type="EMBL" id="PRP66567.1"/>
    </source>
</evidence>
<keyword evidence="1" id="KW-0812">Transmembrane</keyword>
<evidence type="ECO:0000256" key="1">
    <source>
        <dbReference type="SAM" id="Phobius"/>
    </source>
</evidence>
<dbReference type="Proteomes" id="UP000239532">
    <property type="component" value="Unassembled WGS sequence"/>
</dbReference>
<sequence>MLHPRTGIVLIALGSVIVIIGILFYFLEIFGAIGMILLGVVVEIVGGISFLKTRKKYKK</sequence>
<dbReference type="AlphaFoldDB" id="A0A2S9WSV3"/>
<protein>
    <submittedName>
        <fullName evidence="2">Uncharacterized protein</fullName>
    </submittedName>
</protein>
<dbReference type="RefSeq" id="WP_105982385.1">
    <property type="nucleotide sequence ID" value="NZ_MQUC01000003.1"/>
</dbReference>
<keyword evidence="3" id="KW-1185">Reference proteome</keyword>
<feature type="transmembrane region" description="Helical" evidence="1">
    <location>
        <begin position="32"/>
        <end position="51"/>
    </location>
</feature>
<keyword evidence="1" id="KW-0472">Membrane</keyword>
<evidence type="ECO:0000313" key="3">
    <source>
        <dbReference type="Proteomes" id="UP000239532"/>
    </source>
</evidence>
<organism evidence="2 3">
    <name type="scientific">Nonlabens agnitus</name>
    <dbReference type="NCBI Taxonomy" id="870484"/>
    <lineage>
        <taxon>Bacteria</taxon>
        <taxon>Pseudomonadati</taxon>
        <taxon>Bacteroidota</taxon>
        <taxon>Flavobacteriia</taxon>
        <taxon>Flavobacteriales</taxon>
        <taxon>Flavobacteriaceae</taxon>
        <taxon>Nonlabens</taxon>
    </lineage>
</organism>
<dbReference type="OrthoDB" id="9951519at2"/>
<keyword evidence="1" id="KW-1133">Transmembrane helix</keyword>
<comment type="caution">
    <text evidence="2">The sequence shown here is derived from an EMBL/GenBank/DDBJ whole genome shotgun (WGS) entry which is preliminary data.</text>
</comment>
<proteinExistence type="predicted"/>
<dbReference type="EMBL" id="MQUC01000003">
    <property type="protein sequence ID" value="PRP66567.1"/>
    <property type="molecule type" value="Genomic_DNA"/>
</dbReference>